<dbReference type="Proteomes" id="UP000799118">
    <property type="component" value="Unassembled WGS sequence"/>
</dbReference>
<protein>
    <submittedName>
        <fullName evidence="1">Uncharacterized protein</fullName>
    </submittedName>
</protein>
<gene>
    <name evidence="1" type="ORF">BT96DRAFT_1008424</name>
</gene>
<reference evidence="1" key="1">
    <citation type="journal article" date="2019" name="Environ. Microbiol.">
        <title>Fungal ecological strategies reflected in gene transcription - a case study of two litter decomposers.</title>
        <authorList>
            <person name="Barbi F."/>
            <person name="Kohler A."/>
            <person name="Barry K."/>
            <person name="Baskaran P."/>
            <person name="Daum C."/>
            <person name="Fauchery L."/>
            <person name="Ihrmark K."/>
            <person name="Kuo A."/>
            <person name="LaButti K."/>
            <person name="Lipzen A."/>
            <person name="Morin E."/>
            <person name="Grigoriev I.V."/>
            <person name="Henrissat B."/>
            <person name="Lindahl B."/>
            <person name="Martin F."/>
        </authorList>
    </citation>
    <scope>NUCLEOTIDE SEQUENCE</scope>
    <source>
        <strain evidence="1">JB14</strain>
    </source>
</reference>
<evidence type="ECO:0000313" key="2">
    <source>
        <dbReference type="Proteomes" id="UP000799118"/>
    </source>
</evidence>
<evidence type="ECO:0000313" key="1">
    <source>
        <dbReference type="EMBL" id="KAE9384107.1"/>
    </source>
</evidence>
<dbReference type="EMBL" id="ML770222">
    <property type="protein sequence ID" value="KAE9384107.1"/>
    <property type="molecule type" value="Genomic_DNA"/>
</dbReference>
<dbReference type="AlphaFoldDB" id="A0A6A4GFB7"/>
<sequence length="105" mass="11919">MSMLLIDYHWNTHRDLTMELGRGQGTWRVIEWDGDGYKMGDSGTRHFEFMCMLGALTLYNAKMMARWDKELPMPIGDEPSSGGAGAGIEENIICYSRSRGSMETF</sequence>
<organism evidence="1 2">
    <name type="scientific">Gymnopus androsaceus JB14</name>
    <dbReference type="NCBI Taxonomy" id="1447944"/>
    <lineage>
        <taxon>Eukaryota</taxon>
        <taxon>Fungi</taxon>
        <taxon>Dikarya</taxon>
        <taxon>Basidiomycota</taxon>
        <taxon>Agaricomycotina</taxon>
        <taxon>Agaricomycetes</taxon>
        <taxon>Agaricomycetidae</taxon>
        <taxon>Agaricales</taxon>
        <taxon>Marasmiineae</taxon>
        <taxon>Omphalotaceae</taxon>
        <taxon>Gymnopus</taxon>
    </lineage>
</organism>
<accession>A0A6A4GFB7</accession>
<name>A0A6A4GFB7_9AGAR</name>
<proteinExistence type="predicted"/>
<keyword evidence="2" id="KW-1185">Reference proteome</keyword>